<gene>
    <name evidence="1" type="ORF">C1645_741602</name>
</gene>
<reference evidence="1 2" key="1">
    <citation type="submission" date="2018-06" db="EMBL/GenBank/DDBJ databases">
        <title>Comparative genomics reveals the genomic features of Rhizophagus irregularis, R. cerebriforme, R. diaphanum and Gigaspora rosea, and their symbiotic lifestyle signature.</title>
        <authorList>
            <person name="Morin E."/>
            <person name="San Clemente H."/>
            <person name="Chen E.C.H."/>
            <person name="De La Providencia I."/>
            <person name="Hainaut M."/>
            <person name="Kuo A."/>
            <person name="Kohler A."/>
            <person name="Murat C."/>
            <person name="Tang N."/>
            <person name="Roy S."/>
            <person name="Loubradou J."/>
            <person name="Henrissat B."/>
            <person name="Grigoriev I.V."/>
            <person name="Corradi N."/>
            <person name="Roux C."/>
            <person name="Martin F.M."/>
        </authorList>
    </citation>
    <scope>NUCLEOTIDE SEQUENCE [LARGE SCALE GENOMIC DNA]</scope>
    <source>
        <strain evidence="1 2">DAOM 227022</strain>
    </source>
</reference>
<sequence>MSTTFNLVNVTDDLVNAKGNLFKTKLKVDVYNKVIIREPLSINKNLTRKRKHSNRLEIPSCRPPNNVALLDTPNKCQMSDEKKSDDKFKMEILRKIKRDEGRMGIMSLNI</sequence>
<evidence type="ECO:0000313" key="1">
    <source>
        <dbReference type="EMBL" id="RIA85407.1"/>
    </source>
</evidence>
<comment type="caution">
    <text evidence="1">The sequence shown here is derived from an EMBL/GenBank/DDBJ whole genome shotgun (WGS) entry which is preliminary data.</text>
</comment>
<name>A0A397SN81_9GLOM</name>
<proteinExistence type="predicted"/>
<keyword evidence="2" id="KW-1185">Reference proteome</keyword>
<evidence type="ECO:0000313" key="2">
    <source>
        <dbReference type="Proteomes" id="UP000265703"/>
    </source>
</evidence>
<organism evidence="1 2">
    <name type="scientific">Glomus cerebriforme</name>
    <dbReference type="NCBI Taxonomy" id="658196"/>
    <lineage>
        <taxon>Eukaryota</taxon>
        <taxon>Fungi</taxon>
        <taxon>Fungi incertae sedis</taxon>
        <taxon>Mucoromycota</taxon>
        <taxon>Glomeromycotina</taxon>
        <taxon>Glomeromycetes</taxon>
        <taxon>Glomerales</taxon>
        <taxon>Glomeraceae</taxon>
        <taxon>Glomus</taxon>
    </lineage>
</organism>
<dbReference type="Proteomes" id="UP000265703">
    <property type="component" value="Unassembled WGS sequence"/>
</dbReference>
<protein>
    <submittedName>
        <fullName evidence="1">Uncharacterized protein</fullName>
    </submittedName>
</protein>
<accession>A0A397SN81</accession>
<dbReference type="AlphaFoldDB" id="A0A397SN81"/>
<dbReference type="EMBL" id="QKYT01000428">
    <property type="protein sequence ID" value="RIA85407.1"/>
    <property type="molecule type" value="Genomic_DNA"/>
</dbReference>